<feature type="compositionally biased region" description="Polar residues" evidence="1">
    <location>
        <begin position="320"/>
        <end position="329"/>
    </location>
</feature>
<reference evidence="3 4" key="1">
    <citation type="submission" date="2019-07" db="EMBL/GenBank/DDBJ databases">
        <title>Genome assembly of two rare yeast pathogens: Diutina rugosa and Trichomonascus ciferrii.</title>
        <authorList>
            <person name="Mixao V."/>
            <person name="Saus E."/>
            <person name="Hansen A."/>
            <person name="Lass-Flor C."/>
            <person name="Gabaldon T."/>
        </authorList>
    </citation>
    <scope>NUCLEOTIDE SEQUENCE [LARGE SCALE GENOMIC DNA]</scope>
    <source>
        <strain evidence="3 4">CBS 613</strain>
    </source>
</reference>
<feature type="chain" id="PRO_5024977508" evidence="2">
    <location>
        <begin position="19"/>
        <end position="607"/>
    </location>
</feature>
<keyword evidence="2" id="KW-0732">Signal</keyword>
<gene>
    <name evidence="3" type="ORF">DIURU_004983</name>
</gene>
<organism evidence="3 4">
    <name type="scientific">Diutina rugosa</name>
    <name type="common">Yeast</name>
    <name type="synonym">Candida rugosa</name>
    <dbReference type="NCBI Taxonomy" id="5481"/>
    <lineage>
        <taxon>Eukaryota</taxon>
        <taxon>Fungi</taxon>
        <taxon>Dikarya</taxon>
        <taxon>Ascomycota</taxon>
        <taxon>Saccharomycotina</taxon>
        <taxon>Pichiomycetes</taxon>
        <taxon>Debaryomycetaceae</taxon>
        <taxon>Diutina</taxon>
    </lineage>
</organism>
<dbReference type="EMBL" id="SWFT01000149">
    <property type="protein sequence ID" value="KAA8898128.1"/>
    <property type="molecule type" value="Genomic_DNA"/>
</dbReference>
<feature type="region of interest" description="Disordered" evidence="1">
    <location>
        <begin position="377"/>
        <end position="397"/>
    </location>
</feature>
<keyword evidence="4" id="KW-1185">Reference proteome</keyword>
<sequence length="607" mass="64033">MKFRQVLCSAVMALTALAAPSPKPGTQFEIRGVDTDVVTPFVLDQRDMESTLESLILAVNNSGIIFKTLDLLADNSTRLQAVANATGKLIDGAGSINLSFNGLDYGKLMTSLNLSGLVDAVVDSGLVKSIADGILLDKTFRPKLERLIYNAGMSLRPALRYVFQDILGSSQKRAITELNRDDIKAWVDKRLQQPEVQEIAKRLLEKRDDASSSLFAELLGTQSPNGDNTIGASALFSTLLGDNQPATTTSTGNWIDALFAAPSPTTTATVVASTTPVRQSPTTTITETAGTGVNWLDALFGGASSSTQTRASAQNAATTDTNQVSTQSASHTSRDDTSTVRTVTTSQRSNSSSSSRSSTTVTATQANFLGALFGNSNSSNATTTSTRPQPTATNISFGTGNSTTNFGTLGLLITNVLSGVLGSGLVENIVGDFLNALNDTGVAVYVVQEFIGNDKYINMTEDFVVDIWNTGAINLNLTRLLTSVNFTEIIAVGENLLGNVDFGGLLDAVLAGNFTSLMQGLGVYASAVGDIVTDLENKGLFYELNNYVFGNSTTTTSAAGKEIVSSSINAKTTEQATQRKSSAATTLAISWSYFFTPVLMALGLMAL</sequence>
<feature type="compositionally biased region" description="Low complexity" evidence="1">
    <location>
        <begin position="306"/>
        <end position="319"/>
    </location>
</feature>
<dbReference type="RefSeq" id="XP_034010385.1">
    <property type="nucleotide sequence ID" value="XM_034157914.1"/>
</dbReference>
<dbReference type="OrthoDB" id="4022151at2759"/>
<feature type="compositionally biased region" description="Low complexity" evidence="1">
    <location>
        <begin position="339"/>
        <end position="360"/>
    </location>
</feature>
<feature type="signal peptide" evidence="2">
    <location>
        <begin position="1"/>
        <end position="18"/>
    </location>
</feature>
<dbReference type="GeneID" id="54783634"/>
<evidence type="ECO:0000313" key="3">
    <source>
        <dbReference type="EMBL" id="KAA8898128.1"/>
    </source>
</evidence>
<accession>A0A642UFT3</accession>
<dbReference type="VEuPathDB" id="FungiDB:DIURU_004983"/>
<dbReference type="Proteomes" id="UP000449547">
    <property type="component" value="Unassembled WGS sequence"/>
</dbReference>
<protein>
    <submittedName>
        <fullName evidence="3">Uncharacterized protein</fullName>
    </submittedName>
</protein>
<proteinExistence type="predicted"/>
<feature type="region of interest" description="Disordered" evidence="1">
    <location>
        <begin position="306"/>
        <end position="360"/>
    </location>
</feature>
<dbReference type="AlphaFoldDB" id="A0A642UFT3"/>
<name>A0A642UFT3_DIURU</name>
<evidence type="ECO:0000256" key="1">
    <source>
        <dbReference type="SAM" id="MobiDB-lite"/>
    </source>
</evidence>
<comment type="caution">
    <text evidence="3">The sequence shown here is derived from an EMBL/GenBank/DDBJ whole genome shotgun (WGS) entry which is preliminary data.</text>
</comment>
<evidence type="ECO:0000313" key="4">
    <source>
        <dbReference type="Proteomes" id="UP000449547"/>
    </source>
</evidence>
<evidence type="ECO:0000256" key="2">
    <source>
        <dbReference type="SAM" id="SignalP"/>
    </source>
</evidence>